<feature type="compositionally biased region" description="Gly residues" evidence="1">
    <location>
        <begin position="33"/>
        <end position="47"/>
    </location>
</feature>
<evidence type="ECO:0000313" key="3">
    <source>
        <dbReference type="Proteomes" id="UP000798046"/>
    </source>
</evidence>
<protein>
    <recommendedName>
        <fullName evidence="4">Lipoprotein</fullName>
    </recommendedName>
</protein>
<dbReference type="PROSITE" id="PS51257">
    <property type="entry name" value="PROKAR_LIPOPROTEIN"/>
    <property type="match status" value="1"/>
</dbReference>
<gene>
    <name evidence="2" type="ORF">F6V30_00305</name>
</gene>
<proteinExistence type="predicted"/>
<evidence type="ECO:0008006" key="4">
    <source>
        <dbReference type="Google" id="ProtNLM"/>
    </source>
</evidence>
<dbReference type="EMBL" id="VZRA01000001">
    <property type="protein sequence ID" value="KAB0671069.1"/>
    <property type="molecule type" value="Genomic_DNA"/>
</dbReference>
<dbReference type="Proteomes" id="UP000798046">
    <property type="component" value="Unassembled WGS sequence"/>
</dbReference>
<accession>A0ABQ6TQJ4</accession>
<name>A0ABQ6TQJ4_9BACT</name>
<organism evidence="2 3">
    <name type="scientific">Oryzomonas sagensis</name>
    <dbReference type="NCBI Taxonomy" id="2603857"/>
    <lineage>
        <taxon>Bacteria</taxon>
        <taxon>Pseudomonadati</taxon>
        <taxon>Thermodesulfobacteriota</taxon>
        <taxon>Desulfuromonadia</taxon>
        <taxon>Geobacterales</taxon>
        <taxon>Geobacteraceae</taxon>
        <taxon>Oryzomonas</taxon>
    </lineage>
</organism>
<feature type="region of interest" description="Disordered" evidence="1">
    <location>
        <begin position="33"/>
        <end position="61"/>
    </location>
</feature>
<feature type="compositionally biased region" description="Basic and acidic residues" evidence="1">
    <location>
        <begin position="48"/>
        <end position="61"/>
    </location>
</feature>
<evidence type="ECO:0000256" key="1">
    <source>
        <dbReference type="SAM" id="MobiDB-lite"/>
    </source>
</evidence>
<comment type="caution">
    <text evidence="2">The sequence shown here is derived from an EMBL/GenBank/DDBJ whole genome shotgun (WGS) entry which is preliminary data.</text>
</comment>
<keyword evidence="3" id="KW-1185">Reference proteome</keyword>
<reference evidence="2 3" key="1">
    <citation type="journal article" date="2020" name="Microorganisms">
        <title>Description of Three Novel Members in the Family Geobacteraceae, Oryzomonas japonicum gen. nov., sp. nov., Oryzomonas sagensis sp. nov., and Oryzomonas ruber sp. nov.</title>
        <authorList>
            <person name="Xu Z."/>
            <person name="Masuda Y."/>
            <person name="Hayakawa C."/>
            <person name="Ushijima N."/>
            <person name="Kawano K."/>
            <person name="Shiratori Y."/>
            <person name="Senoo K."/>
            <person name="Itoh H."/>
        </authorList>
    </citation>
    <scope>NUCLEOTIDE SEQUENCE [LARGE SCALE GENOMIC DNA]</scope>
    <source>
        <strain evidence="2 3">Red100</strain>
    </source>
</reference>
<sequence>MKTPVWVKTALLLATISMLSGCLGWPYEGGGGGRGNGSISGGRGGGLFHDEHRGGDDGGRR</sequence>
<dbReference type="RefSeq" id="WP_151154553.1">
    <property type="nucleotide sequence ID" value="NZ_VZRA01000001.1"/>
</dbReference>
<evidence type="ECO:0000313" key="2">
    <source>
        <dbReference type="EMBL" id="KAB0671069.1"/>
    </source>
</evidence>